<keyword evidence="3" id="KW-0862">Zinc</keyword>
<keyword evidence="1" id="KW-0479">Metal-binding</keyword>
<evidence type="ECO:0000256" key="1">
    <source>
        <dbReference type="ARBA" id="ARBA00022723"/>
    </source>
</evidence>
<dbReference type="Pfam" id="PF04500">
    <property type="entry name" value="FLYWCH"/>
    <property type="match status" value="1"/>
</dbReference>
<reference evidence="5 6" key="1">
    <citation type="journal article" date="2018" name="Sci. Rep.">
        <title>Genomic signatures of local adaptation to the degree of environmental predictability in rotifers.</title>
        <authorList>
            <person name="Franch-Gras L."/>
            <person name="Hahn C."/>
            <person name="Garcia-Roger E.M."/>
            <person name="Carmona M.J."/>
            <person name="Serra M."/>
            <person name="Gomez A."/>
        </authorList>
    </citation>
    <scope>NUCLEOTIDE SEQUENCE [LARGE SCALE GENOMIC DNA]</scope>
    <source>
        <strain evidence="5">HYR1</strain>
    </source>
</reference>
<proteinExistence type="predicted"/>
<gene>
    <name evidence="5" type="ORF">BpHYR1_050747</name>
</gene>
<keyword evidence="6" id="KW-1185">Reference proteome</keyword>
<organism evidence="5 6">
    <name type="scientific">Brachionus plicatilis</name>
    <name type="common">Marine rotifer</name>
    <name type="synonym">Brachionus muelleri</name>
    <dbReference type="NCBI Taxonomy" id="10195"/>
    <lineage>
        <taxon>Eukaryota</taxon>
        <taxon>Metazoa</taxon>
        <taxon>Spiralia</taxon>
        <taxon>Gnathifera</taxon>
        <taxon>Rotifera</taxon>
        <taxon>Eurotatoria</taxon>
        <taxon>Monogononta</taxon>
        <taxon>Pseudotrocha</taxon>
        <taxon>Ploima</taxon>
        <taxon>Brachionidae</taxon>
        <taxon>Brachionus</taxon>
    </lineage>
</organism>
<dbReference type="Proteomes" id="UP000276133">
    <property type="component" value="Unassembled WGS sequence"/>
</dbReference>
<sequence>MNIFNSPFVSRLRSNKNYKPTTVVLKPSKPRQYKNNEPVNIANNNFNFLVEQICAKNIIDAEDDLEFLDAIDSDILSYETDEIQNLVEKIPKISLNEQIAVDDEAWYISYSHRGSNKLYSNGFCYVVDKPKRALVETATKIYWRCEHFNDCPGLGISKGLKPPFKETIPHNHLSRPEDKQKMISKNELKEIASTSNEPPRYLIRDFQLNMSEEIVSLLPKKDTMRRQIIRTRNSNAGYQKESKCLDKVEISQELTKTYKGVKFYYDDSGKTDKNRVIFFTTDQNLKLLSTYRDWYCDGTFDISPTLFECKIYGCFFHLCQAFWRRIQTTQTKTLKLWYSETFRKTFRLVQALAFIPVSDVGIGFEFIKKHAEKSASSFLQYVENNYVGTNLKNQDFH</sequence>
<keyword evidence="2" id="KW-0863">Zinc-finger</keyword>
<dbReference type="EMBL" id="REGN01007914">
    <property type="protein sequence ID" value="RNA04922.1"/>
    <property type="molecule type" value="Genomic_DNA"/>
</dbReference>
<evidence type="ECO:0000256" key="3">
    <source>
        <dbReference type="ARBA" id="ARBA00022833"/>
    </source>
</evidence>
<dbReference type="Gene3D" id="2.20.25.240">
    <property type="match status" value="1"/>
</dbReference>
<dbReference type="InterPro" id="IPR007588">
    <property type="entry name" value="Znf_FLYWCH"/>
</dbReference>
<evidence type="ECO:0000259" key="4">
    <source>
        <dbReference type="Pfam" id="PF04500"/>
    </source>
</evidence>
<dbReference type="AlphaFoldDB" id="A0A3M7Q120"/>
<feature type="domain" description="FLYWCH-type" evidence="4">
    <location>
        <begin position="111"/>
        <end position="172"/>
    </location>
</feature>
<evidence type="ECO:0000313" key="5">
    <source>
        <dbReference type="EMBL" id="RNA04922.1"/>
    </source>
</evidence>
<comment type="caution">
    <text evidence="5">The sequence shown here is derived from an EMBL/GenBank/DDBJ whole genome shotgun (WGS) entry which is preliminary data.</text>
</comment>
<evidence type="ECO:0000256" key="2">
    <source>
        <dbReference type="ARBA" id="ARBA00022771"/>
    </source>
</evidence>
<evidence type="ECO:0000313" key="6">
    <source>
        <dbReference type="Proteomes" id="UP000276133"/>
    </source>
</evidence>
<dbReference type="STRING" id="10195.A0A3M7Q120"/>
<dbReference type="GO" id="GO:0008270">
    <property type="term" value="F:zinc ion binding"/>
    <property type="evidence" value="ECO:0007669"/>
    <property type="project" value="UniProtKB-KW"/>
</dbReference>
<protein>
    <recommendedName>
        <fullName evidence="4">FLYWCH-type domain-containing protein</fullName>
    </recommendedName>
</protein>
<accession>A0A3M7Q120</accession>
<name>A0A3M7Q120_BRAPC</name>
<dbReference type="OrthoDB" id="93990at2759"/>